<name>A0A934VNX7_9BACT</name>
<proteinExistence type="predicted"/>
<evidence type="ECO:0008006" key="4">
    <source>
        <dbReference type="Google" id="ProtNLM"/>
    </source>
</evidence>
<dbReference type="AlphaFoldDB" id="A0A934VNX7"/>
<organism evidence="2 3">
    <name type="scientific">Pelagicoccus mobilis</name>
    <dbReference type="NCBI Taxonomy" id="415221"/>
    <lineage>
        <taxon>Bacteria</taxon>
        <taxon>Pseudomonadati</taxon>
        <taxon>Verrucomicrobiota</taxon>
        <taxon>Opitutia</taxon>
        <taxon>Puniceicoccales</taxon>
        <taxon>Pelagicoccaceae</taxon>
        <taxon>Pelagicoccus</taxon>
    </lineage>
</organism>
<protein>
    <recommendedName>
        <fullName evidence="4">Agarase</fullName>
    </recommendedName>
</protein>
<keyword evidence="3" id="KW-1185">Reference proteome</keyword>
<feature type="chain" id="PRO_5038079718" description="Agarase" evidence="1">
    <location>
        <begin position="26"/>
        <end position="382"/>
    </location>
</feature>
<sequence length="382" mass="44531">MKFRLSSFARLHLMVLLIFSTLSNAAEYDSFGGIKTLEGKETGFFHIDKMGDRYFLVTPQGHGYRALGINHFHKMTSKDYDGAVQNIKTWGFNAGCYQGPRWMWERYPYTKGINLVPICQWMPNKAYGYRDVFDSSFLEELDRNIRRIVEPQKDNEYLIGYFWTDIPNWERSRNGEDWISFYKSLPKASAGGKVWRDWKKRNPKSDENQFLAVIAKQLYSKAYATIRKYDPNHIIMGDRYHEIDMPEHVVKEALPYIDAIAIQPTSREFNYDFFDKVYKKYGKPIYIADHVSSFATQEYPVTMGQATQDPVSYMEYYERYVTAALSLPYLIGYNKCQYQDEITPGGEMLKQGVLKMNESPYPILDGVTAANRKALDLAYRGE</sequence>
<evidence type="ECO:0000256" key="1">
    <source>
        <dbReference type="SAM" id="SignalP"/>
    </source>
</evidence>
<keyword evidence="1" id="KW-0732">Signal</keyword>
<dbReference type="Gene3D" id="3.20.20.80">
    <property type="entry name" value="Glycosidases"/>
    <property type="match status" value="3"/>
</dbReference>
<reference evidence="2" key="1">
    <citation type="submission" date="2021-01" db="EMBL/GenBank/DDBJ databases">
        <title>Modified the classification status of verrucomicrobia.</title>
        <authorList>
            <person name="Feng X."/>
        </authorList>
    </citation>
    <scope>NUCLEOTIDE SEQUENCE</scope>
    <source>
        <strain evidence="2">KCTC 13126</strain>
    </source>
</reference>
<gene>
    <name evidence="2" type="ORF">JIN87_00025</name>
</gene>
<accession>A0A934VNX7</accession>
<feature type="signal peptide" evidence="1">
    <location>
        <begin position="1"/>
        <end position="25"/>
    </location>
</feature>
<dbReference type="SUPFAM" id="SSF51445">
    <property type="entry name" value="(Trans)glycosidases"/>
    <property type="match status" value="1"/>
</dbReference>
<evidence type="ECO:0000313" key="3">
    <source>
        <dbReference type="Proteomes" id="UP000617628"/>
    </source>
</evidence>
<dbReference type="Proteomes" id="UP000617628">
    <property type="component" value="Unassembled WGS sequence"/>
</dbReference>
<dbReference type="EMBL" id="JAENIL010000001">
    <property type="protein sequence ID" value="MBK1875225.1"/>
    <property type="molecule type" value="Genomic_DNA"/>
</dbReference>
<dbReference type="RefSeq" id="WP_200353443.1">
    <property type="nucleotide sequence ID" value="NZ_JAENIL010000001.1"/>
</dbReference>
<dbReference type="InterPro" id="IPR017853">
    <property type="entry name" value="GH"/>
</dbReference>
<evidence type="ECO:0000313" key="2">
    <source>
        <dbReference type="EMBL" id="MBK1875225.1"/>
    </source>
</evidence>
<comment type="caution">
    <text evidence="2">The sequence shown here is derived from an EMBL/GenBank/DDBJ whole genome shotgun (WGS) entry which is preliminary data.</text>
</comment>